<feature type="compositionally biased region" description="Low complexity" evidence="1">
    <location>
        <begin position="207"/>
        <end position="219"/>
    </location>
</feature>
<evidence type="ECO:0000313" key="2">
    <source>
        <dbReference type="EMBL" id="QSZ36464.1"/>
    </source>
</evidence>
<evidence type="ECO:0000313" key="3">
    <source>
        <dbReference type="Proteomes" id="UP000672032"/>
    </source>
</evidence>
<gene>
    <name evidence="2" type="ORF">DSL72_006343</name>
</gene>
<dbReference type="Proteomes" id="UP000672032">
    <property type="component" value="Chromosome 7"/>
</dbReference>
<organism evidence="2 3">
    <name type="scientific">Monilinia vaccinii-corymbosi</name>
    <dbReference type="NCBI Taxonomy" id="61207"/>
    <lineage>
        <taxon>Eukaryota</taxon>
        <taxon>Fungi</taxon>
        <taxon>Dikarya</taxon>
        <taxon>Ascomycota</taxon>
        <taxon>Pezizomycotina</taxon>
        <taxon>Leotiomycetes</taxon>
        <taxon>Helotiales</taxon>
        <taxon>Sclerotiniaceae</taxon>
        <taxon>Monilinia</taxon>
    </lineage>
</organism>
<evidence type="ECO:0008006" key="4">
    <source>
        <dbReference type="Google" id="ProtNLM"/>
    </source>
</evidence>
<dbReference type="EMBL" id="CP063411">
    <property type="protein sequence ID" value="QSZ36464.1"/>
    <property type="molecule type" value="Genomic_DNA"/>
</dbReference>
<sequence>MRTPSPQVGHLMNKPEAAASANVNMPTSTNIETKAPNPKKRSVNNMKPDALQKKRENDRNAQRNIREKQRKNLAMLQQKVDELEKAQDHYLKRRLDESEDLVRRLLNLLTQHGISTRTVLSPAQSDMFGSLDMDQPGSRPSYQSQQYSPIIQHFPPINQQMYPVGPHQPMLQRPVQYMMGSQTESPPSQFTGSPESMGSSLDTPPRLLTQSSQLSGQSQPIGPNQHMRAISQMGSSQSIVYPQALDVQASSAFPPMENTEPMATTMATTQQLVSNPHPMAHPQSMGMGMMPSSPEIKFEETAFQSFTSIEEEWYNAQNNLTQSQPQPQLPAWDNSAIFQPNQGTAYSAGMNLIDTKNGLF</sequence>
<dbReference type="CDD" id="cd14688">
    <property type="entry name" value="bZIP_YAP"/>
    <property type="match status" value="1"/>
</dbReference>
<dbReference type="OrthoDB" id="3535998at2759"/>
<feature type="compositionally biased region" description="Polar residues" evidence="1">
    <location>
        <begin position="179"/>
        <end position="202"/>
    </location>
</feature>
<proteinExistence type="predicted"/>
<feature type="compositionally biased region" description="Polar residues" evidence="1">
    <location>
        <begin position="21"/>
        <end position="32"/>
    </location>
</feature>
<reference evidence="2" key="1">
    <citation type="submission" date="2020-10" db="EMBL/GenBank/DDBJ databases">
        <title>Genome Sequence of Monilinia vaccinii-corymbosi Sheds Light on Mummy Berry Disease Infection of Blueberry and Mating Type.</title>
        <authorList>
            <person name="Yow A.G."/>
            <person name="Zhang Y."/>
            <person name="Bansal K."/>
            <person name="Eacker S.M."/>
            <person name="Sullivan S."/>
            <person name="Liachko I."/>
            <person name="Cubeta M.A."/>
            <person name="Rollins J.A."/>
            <person name="Ashrafi H."/>
        </authorList>
    </citation>
    <scope>NUCLEOTIDE SEQUENCE</scope>
    <source>
        <strain evidence="2">RL-1</strain>
    </source>
</reference>
<feature type="region of interest" description="Disordered" evidence="1">
    <location>
        <begin position="179"/>
        <end position="224"/>
    </location>
</feature>
<protein>
    <recommendedName>
        <fullName evidence="4">BZIP domain-containing protein</fullName>
    </recommendedName>
</protein>
<feature type="region of interest" description="Disordered" evidence="1">
    <location>
        <begin position="1"/>
        <end position="63"/>
    </location>
</feature>
<name>A0A8A3PNG7_9HELO</name>
<accession>A0A8A3PNG7</accession>
<feature type="compositionally biased region" description="Basic and acidic residues" evidence="1">
    <location>
        <begin position="50"/>
        <end position="63"/>
    </location>
</feature>
<dbReference type="AlphaFoldDB" id="A0A8A3PNG7"/>
<keyword evidence="3" id="KW-1185">Reference proteome</keyword>
<evidence type="ECO:0000256" key="1">
    <source>
        <dbReference type="SAM" id="MobiDB-lite"/>
    </source>
</evidence>